<name>A0A4S8LLQ3_DENBC</name>
<dbReference type="Proteomes" id="UP000297245">
    <property type="component" value="Unassembled WGS sequence"/>
</dbReference>
<keyword evidence="2" id="KW-1185">Reference proteome</keyword>
<gene>
    <name evidence="1" type="ORF">K435DRAFT_802185</name>
</gene>
<organism evidence="1 2">
    <name type="scientific">Dendrothele bispora (strain CBS 962.96)</name>
    <dbReference type="NCBI Taxonomy" id="1314807"/>
    <lineage>
        <taxon>Eukaryota</taxon>
        <taxon>Fungi</taxon>
        <taxon>Dikarya</taxon>
        <taxon>Basidiomycota</taxon>
        <taxon>Agaricomycotina</taxon>
        <taxon>Agaricomycetes</taxon>
        <taxon>Agaricomycetidae</taxon>
        <taxon>Agaricales</taxon>
        <taxon>Agaricales incertae sedis</taxon>
        <taxon>Dendrothele</taxon>
    </lineage>
</organism>
<reference evidence="1 2" key="1">
    <citation type="journal article" date="2019" name="Nat. Ecol. Evol.">
        <title>Megaphylogeny resolves global patterns of mushroom evolution.</title>
        <authorList>
            <person name="Varga T."/>
            <person name="Krizsan K."/>
            <person name="Foldi C."/>
            <person name="Dima B."/>
            <person name="Sanchez-Garcia M."/>
            <person name="Sanchez-Ramirez S."/>
            <person name="Szollosi G.J."/>
            <person name="Szarkandi J.G."/>
            <person name="Papp V."/>
            <person name="Albert L."/>
            <person name="Andreopoulos W."/>
            <person name="Angelini C."/>
            <person name="Antonin V."/>
            <person name="Barry K.W."/>
            <person name="Bougher N.L."/>
            <person name="Buchanan P."/>
            <person name="Buyck B."/>
            <person name="Bense V."/>
            <person name="Catcheside P."/>
            <person name="Chovatia M."/>
            <person name="Cooper J."/>
            <person name="Damon W."/>
            <person name="Desjardin D."/>
            <person name="Finy P."/>
            <person name="Geml J."/>
            <person name="Haridas S."/>
            <person name="Hughes K."/>
            <person name="Justo A."/>
            <person name="Karasinski D."/>
            <person name="Kautmanova I."/>
            <person name="Kiss B."/>
            <person name="Kocsube S."/>
            <person name="Kotiranta H."/>
            <person name="LaButti K.M."/>
            <person name="Lechner B.E."/>
            <person name="Liimatainen K."/>
            <person name="Lipzen A."/>
            <person name="Lukacs Z."/>
            <person name="Mihaltcheva S."/>
            <person name="Morgado L.N."/>
            <person name="Niskanen T."/>
            <person name="Noordeloos M.E."/>
            <person name="Ohm R.A."/>
            <person name="Ortiz-Santana B."/>
            <person name="Ovrebo C."/>
            <person name="Racz N."/>
            <person name="Riley R."/>
            <person name="Savchenko A."/>
            <person name="Shiryaev A."/>
            <person name="Soop K."/>
            <person name="Spirin V."/>
            <person name="Szebenyi C."/>
            <person name="Tomsovsky M."/>
            <person name="Tulloss R.E."/>
            <person name="Uehling J."/>
            <person name="Grigoriev I.V."/>
            <person name="Vagvolgyi C."/>
            <person name="Papp T."/>
            <person name="Martin F.M."/>
            <person name="Miettinen O."/>
            <person name="Hibbett D.S."/>
            <person name="Nagy L.G."/>
        </authorList>
    </citation>
    <scope>NUCLEOTIDE SEQUENCE [LARGE SCALE GENOMIC DNA]</scope>
    <source>
        <strain evidence="1 2">CBS 962.96</strain>
    </source>
</reference>
<accession>A0A4S8LLQ3</accession>
<dbReference type="EMBL" id="ML179343">
    <property type="protein sequence ID" value="THU90179.1"/>
    <property type="molecule type" value="Genomic_DNA"/>
</dbReference>
<protein>
    <submittedName>
        <fullName evidence="1">Uncharacterized protein</fullName>
    </submittedName>
</protein>
<proteinExistence type="predicted"/>
<evidence type="ECO:0000313" key="2">
    <source>
        <dbReference type="Proteomes" id="UP000297245"/>
    </source>
</evidence>
<dbReference type="AlphaFoldDB" id="A0A4S8LLQ3"/>
<evidence type="ECO:0000313" key="1">
    <source>
        <dbReference type="EMBL" id="THU90179.1"/>
    </source>
</evidence>
<sequence>MFTITVSIKKFLTAIKCSETEVEPMASRYWLFVEEHPNDGAFRFEQFTQVKKKRDMEMKSEDDGDFVSIFPFFNDPAMPEWRAVTPKSIVTLEGRVDFIMTDIGVEPLLVTDVINVLEIGENWKDLDKDLILDM</sequence>